<evidence type="ECO:0000256" key="5">
    <source>
        <dbReference type="ARBA" id="ARBA00022723"/>
    </source>
</evidence>
<accession>A0A433JJI6</accession>
<dbReference type="EMBL" id="RZGR01000013">
    <property type="protein sequence ID" value="RUQ88386.1"/>
    <property type="molecule type" value="Genomic_DNA"/>
</dbReference>
<dbReference type="GO" id="GO:0009245">
    <property type="term" value="P:lipid A biosynthetic process"/>
    <property type="evidence" value="ECO:0007669"/>
    <property type="project" value="UniProtKB-UniRule"/>
</dbReference>
<dbReference type="NCBIfam" id="NF003743">
    <property type="entry name" value="PRK05340.1"/>
    <property type="match status" value="1"/>
</dbReference>
<feature type="binding site" evidence="10">
    <location>
        <position position="163"/>
    </location>
    <ligand>
        <name>substrate</name>
    </ligand>
</feature>
<keyword evidence="2 10" id="KW-0444">Lipid biosynthesis</keyword>
<keyword evidence="6 10" id="KW-0378">Hydrolase</keyword>
<evidence type="ECO:0000313" key="12">
    <source>
        <dbReference type="EMBL" id="RUQ88386.1"/>
    </source>
</evidence>
<keyword evidence="8 10" id="KW-0472">Membrane</keyword>
<name>A0A433JJI6_9GAMM</name>
<evidence type="ECO:0000313" key="13">
    <source>
        <dbReference type="Proteomes" id="UP000288012"/>
    </source>
</evidence>
<dbReference type="EC" id="3.6.1.54" evidence="10"/>
<comment type="subcellular location">
    <subcellularLocation>
        <location evidence="10">Cell inner membrane</location>
        <topology evidence="10">Peripheral membrane protein</topology>
        <orientation evidence="10">Cytoplasmic side</orientation>
    </subcellularLocation>
</comment>
<feature type="binding site" evidence="10">
    <location>
        <position position="122"/>
    </location>
    <ligand>
        <name>substrate</name>
    </ligand>
</feature>
<evidence type="ECO:0000256" key="2">
    <source>
        <dbReference type="ARBA" id="ARBA00022516"/>
    </source>
</evidence>
<protein>
    <recommendedName>
        <fullName evidence="10">UDP-2,3-diacylglucosamine hydrolase</fullName>
        <ecNumber evidence="10">3.6.1.54</ecNumber>
    </recommendedName>
    <alternativeName>
        <fullName evidence="10">UDP-2,3-diacylglucosamine diphosphatase</fullName>
    </alternativeName>
</protein>
<proteinExistence type="inferred from homology"/>
<evidence type="ECO:0000256" key="9">
    <source>
        <dbReference type="ARBA" id="ARBA00023211"/>
    </source>
</evidence>
<dbReference type="NCBIfam" id="TIGR01854">
    <property type="entry name" value="lipid_A_lpxH"/>
    <property type="match status" value="1"/>
</dbReference>
<feature type="binding site" evidence="10">
    <location>
        <position position="114"/>
    </location>
    <ligand>
        <name>Mn(2+)</name>
        <dbReference type="ChEBI" id="CHEBI:29035"/>
        <label>2</label>
    </ligand>
</feature>
<dbReference type="InterPro" id="IPR004843">
    <property type="entry name" value="Calcineurin-like_PHP"/>
</dbReference>
<feature type="domain" description="Calcineurin-like phosphoesterase" evidence="11">
    <location>
        <begin position="4"/>
        <end position="197"/>
    </location>
</feature>
<comment type="caution">
    <text evidence="12">The sequence shown here is derived from an EMBL/GenBank/DDBJ whole genome shotgun (WGS) entry which is preliminary data.</text>
</comment>
<feature type="binding site" evidence="10">
    <location>
        <position position="166"/>
    </location>
    <ligand>
        <name>substrate</name>
    </ligand>
</feature>
<dbReference type="InterPro" id="IPR010138">
    <property type="entry name" value="UDP-diacylglucosamine_Hdrlase"/>
</dbReference>
<dbReference type="InterPro" id="IPR043461">
    <property type="entry name" value="LpxH-like"/>
</dbReference>
<feature type="binding site" evidence="10">
    <location>
        <position position="8"/>
    </location>
    <ligand>
        <name>Mn(2+)</name>
        <dbReference type="ChEBI" id="CHEBI:29035"/>
        <label>1</label>
    </ligand>
</feature>
<keyword evidence="3 10" id="KW-0997">Cell inner membrane</keyword>
<feature type="binding site" evidence="10">
    <location>
        <position position="194"/>
    </location>
    <ligand>
        <name>Mn(2+)</name>
        <dbReference type="ChEBI" id="CHEBI:29035"/>
        <label>2</label>
    </ligand>
</feature>
<organism evidence="12 13">
    <name type="scientific">Legionella septentrionalis</name>
    <dbReference type="NCBI Taxonomy" id="2498109"/>
    <lineage>
        <taxon>Bacteria</taxon>
        <taxon>Pseudomonadati</taxon>
        <taxon>Pseudomonadota</taxon>
        <taxon>Gammaproteobacteria</taxon>
        <taxon>Legionellales</taxon>
        <taxon>Legionellaceae</taxon>
        <taxon>Legionella</taxon>
    </lineage>
</organism>
<comment type="similarity">
    <text evidence="10">Belongs to the LpxH family.</text>
</comment>
<evidence type="ECO:0000256" key="3">
    <source>
        <dbReference type="ARBA" id="ARBA00022519"/>
    </source>
</evidence>
<keyword evidence="7 10" id="KW-0443">Lipid metabolism</keyword>
<keyword evidence="1 10" id="KW-1003">Cell membrane</keyword>
<dbReference type="InterPro" id="IPR029052">
    <property type="entry name" value="Metallo-depent_PP-like"/>
</dbReference>
<dbReference type="SUPFAM" id="SSF56300">
    <property type="entry name" value="Metallo-dependent phosphatases"/>
    <property type="match status" value="1"/>
</dbReference>
<comment type="cofactor">
    <cofactor evidence="10">
        <name>Mn(2+)</name>
        <dbReference type="ChEBI" id="CHEBI:29035"/>
    </cofactor>
    <text evidence="10">Binds 2 Mn(2+) ions per subunit in a binuclear metal center.</text>
</comment>
<evidence type="ECO:0000256" key="6">
    <source>
        <dbReference type="ARBA" id="ARBA00022801"/>
    </source>
</evidence>
<dbReference type="GO" id="GO:0008758">
    <property type="term" value="F:UDP-2,3-diacylglucosamine hydrolase activity"/>
    <property type="evidence" value="ECO:0007669"/>
    <property type="project" value="UniProtKB-UniRule"/>
</dbReference>
<evidence type="ECO:0000256" key="7">
    <source>
        <dbReference type="ARBA" id="ARBA00023098"/>
    </source>
</evidence>
<reference evidence="12 13" key="1">
    <citation type="submission" date="2018-12" db="EMBL/GenBank/DDBJ databases">
        <title>Legionella sp,whole genome shotgun sequence.</title>
        <authorList>
            <person name="Wu H."/>
        </authorList>
    </citation>
    <scope>NUCLEOTIDE SEQUENCE [LARGE SCALE GENOMIC DNA]</scope>
    <source>
        <strain evidence="13">km714</strain>
    </source>
</reference>
<dbReference type="Gene3D" id="3.60.21.10">
    <property type="match status" value="1"/>
</dbReference>
<dbReference type="GO" id="GO:0005737">
    <property type="term" value="C:cytoplasm"/>
    <property type="evidence" value="ECO:0007669"/>
    <property type="project" value="InterPro"/>
</dbReference>
<feature type="binding site" evidence="10">
    <location>
        <position position="194"/>
    </location>
    <ligand>
        <name>substrate</name>
    </ligand>
</feature>
<comment type="catalytic activity">
    <reaction evidence="10">
        <text>UDP-2-N,3-O-bis[(3R)-3-hydroxytetradecanoyl]-alpha-D-glucosamine + H2O = 2-N,3-O-bis[(3R)-3-hydroxytetradecanoyl]-alpha-D-glucosaminyl 1-phosphate + UMP + 2 H(+)</text>
        <dbReference type="Rhea" id="RHEA:25213"/>
        <dbReference type="ChEBI" id="CHEBI:15377"/>
        <dbReference type="ChEBI" id="CHEBI:15378"/>
        <dbReference type="ChEBI" id="CHEBI:57865"/>
        <dbReference type="ChEBI" id="CHEBI:57957"/>
        <dbReference type="ChEBI" id="CHEBI:78847"/>
        <dbReference type="EC" id="3.6.1.54"/>
    </reaction>
</comment>
<feature type="binding site" evidence="10">
    <location>
        <position position="10"/>
    </location>
    <ligand>
        <name>Mn(2+)</name>
        <dbReference type="ChEBI" id="CHEBI:29035"/>
        <label>1</label>
    </ligand>
</feature>
<feature type="binding site" evidence="10">
    <location>
        <position position="79"/>
    </location>
    <ligand>
        <name>Mn(2+)</name>
        <dbReference type="ChEBI" id="CHEBI:29035"/>
        <label>2</label>
    </ligand>
</feature>
<dbReference type="GO" id="GO:0030145">
    <property type="term" value="F:manganese ion binding"/>
    <property type="evidence" value="ECO:0007669"/>
    <property type="project" value="UniProtKB-UniRule"/>
</dbReference>
<dbReference type="CDD" id="cd07398">
    <property type="entry name" value="MPP_YbbF-LpxH"/>
    <property type="match status" value="1"/>
</dbReference>
<dbReference type="PANTHER" id="PTHR34990:SF1">
    <property type="entry name" value="UDP-2,3-DIACYLGLUCOSAMINE HYDROLASE"/>
    <property type="match status" value="1"/>
</dbReference>
<feature type="binding site" evidence="10">
    <location>
        <position position="41"/>
    </location>
    <ligand>
        <name>Mn(2+)</name>
        <dbReference type="ChEBI" id="CHEBI:29035"/>
        <label>1</label>
    </ligand>
</feature>
<dbReference type="AlphaFoldDB" id="A0A433JJI6"/>
<evidence type="ECO:0000256" key="8">
    <source>
        <dbReference type="ARBA" id="ARBA00023136"/>
    </source>
</evidence>
<evidence type="ECO:0000256" key="4">
    <source>
        <dbReference type="ARBA" id="ARBA00022556"/>
    </source>
</evidence>
<dbReference type="UniPathway" id="UPA00359">
    <property type="reaction ID" value="UER00480"/>
</dbReference>
<feature type="binding site" evidence="10">
    <location>
        <position position="41"/>
    </location>
    <ligand>
        <name>Mn(2+)</name>
        <dbReference type="ChEBI" id="CHEBI:29035"/>
        <label>2</label>
    </ligand>
</feature>
<sequence length="246" mass="28483">MEAVFISDLHLHPVDKNISNRFACFIAWATHNTRAVYILGDFFHVWAGDDAIDAWSSSIINQLKYLTSQGVAVYFMHGNRDFLLGPRFAKAANVKMLTEPTVITLGGMRILLVHGDRYCTKDRGHQWLRWLTRNRFFPVLFLKIPLGLRKKLVHSIRHRSEYNRNKLPEKLAIVSAAMLNEMQAFNVQTLIHGHIHNSGLTIHKHQGAYYKQYVLSDWDDNPMLMCYDNANGLFFKRFPETQHASQ</sequence>
<comment type="function">
    <text evidence="10">Hydrolyzes the pyrophosphate bond of UDP-2,3-diacylglucosamine to yield 2,3-diacylglucosamine 1-phosphate (lipid X) and UMP by catalyzing the attack of water at the alpha-P atom. Involved in the biosynthesis of lipid A, a phosphorylated glycolipid that anchors the lipopolysaccharide to the outer membrane of the cell.</text>
</comment>
<feature type="binding site" evidence="10">
    <location>
        <begin position="79"/>
        <end position="80"/>
    </location>
    <ligand>
        <name>substrate</name>
    </ligand>
</feature>
<gene>
    <name evidence="10" type="primary">lpxH</name>
    <name evidence="12" type="ORF">EKM59_05700</name>
</gene>
<dbReference type="GO" id="GO:0019897">
    <property type="term" value="C:extrinsic component of plasma membrane"/>
    <property type="evidence" value="ECO:0007669"/>
    <property type="project" value="UniProtKB-UniRule"/>
</dbReference>
<dbReference type="Pfam" id="PF00149">
    <property type="entry name" value="Metallophos"/>
    <property type="match status" value="1"/>
</dbReference>
<evidence type="ECO:0000256" key="1">
    <source>
        <dbReference type="ARBA" id="ARBA00022475"/>
    </source>
</evidence>
<dbReference type="PANTHER" id="PTHR34990">
    <property type="entry name" value="UDP-2,3-DIACYLGLUCOSAMINE HYDROLASE-RELATED"/>
    <property type="match status" value="1"/>
</dbReference>
<keyword evidence="5 10" id="KW-0479">Metal-binding</keyword>
<keyword evidence="9 10" id="KW-0464">Manganese</keyword>
<dbReference type="Proteomes" id="UP000288012">
    <property type="component" value="Unassembled WGS sequence"/>
</dbReference>
<keyword evidence="13" id="KW-1185">Reference proteome</keyword>
<dbReference type="HAMAP" id="MF_00575">
    <property type="entry name" value="LpxH"/>
    <property type="match status" value="1"/>
</dbReference>
<evidence type="ECO:0000256" key="10">
    <source>
        <dbReference type="HAMAP-Rule" id="MF_00575"/>
    </source>
</evidence>
<comment type="pathway">
    <text evidence="10">Glycolipid biosynthesis; lipid IV(A) biosynthesis; lipid IV(A) from (3R)-3-hydroxytetradecanoyl-[acyl-carrier-protein] and UDP-N-acetyl-alpha-D-glucosamine: step 4/6.</text>
</comment>
<feature type="binding site" evidence="10">
    <location>
        <position position="160"/>
    </location>
    <ligand>
        <name>substrate</name>
    </ligand>
</feature>
<feature type="binding site" evidence="10">
    <location>
        <position position="196"/>
    </location>
    <ligand>
        <name>Mn(2+)</name>
        <dbReference type="ChEBI" id="CHEBI:29035"/>
        <label>1</label>
    </ligand>
</feature>
<evidence type="ECO:0000259" key="11">
    <source>
        <dbReference type="Pfam" id="PF00149"/>
    </source>
</evidence>
<keyword evidence="4 10" id="KW-0441">Lipid A biosynthesis</keyword>